<proteinExistence type="predicted"/>
<organism evidence="1 2">
    <name type="scientific">Eretmocerus hayati</name>
    <dbReference type="NCBI Taxonomy" id="131215"/>
    <lineage>
        <taxon>Eukaryota</taxon>
        <taxon>Metazoa</taxon>
        <taxon>Ecdysozoa</taxon>
        <taxon>Arthropoda</taxon>
        <taxon>Hexapoda</taxon>
        <taxon>Insecta</taxon>
        <taxon>Pterygota</taxon>
        <taxon>Neoptera</taxon>
        <taxon>Endopterygota</taxon>
        <taxon>Hymenoptera</taxon>
        <taxon>Apocrita</taxon>
        <taxon>Proctotrupomorpha</taxon>
        <taxon>Chalcidoidea</taxon>
        <taxon>Aphelinidae</taxon>
        <taxon>Aphelininae</taxon>
        <taxon>Eretmocerus</taxon>
    </lineage>
</organism>
<reference evidence="1" key="1">
    <citation type="submission" date="2023-04" db="EMBL/GenBank/DDBJ databases">
        <title>A chromosome-level genome assembly of the parasitoid wasp Eretmocerus hayati.</title>
        <authorList>
            <person name="Zhong Y."/>
            <person name="Liu S."/>
            <person name="Liu Y."/>
        </authorList>
    </citation>
    <scope>NUCLEOTIDE SEQUENCE</scope>
    <source>
        <strain evidence="1">ZJU_SS_LIU_2023</strain>
    </source>
</reference>
<evidence type="ECO:0000313" key="1">
    <source>
        <dbReference type="EMBL" id="KAJ8667050.1"/>
    </source>
</evidence>
<accession>A0ACC2NBQ3</accession>
<keyword evidence="2" id="KW-1185">Reference proteome</keyword>
<comment type="caution">
    <text evidence="1">The sequence shown here is derived from an EMBL/GenBank/DDBJ whole genome shotgun (WGS) entry which is preliminary data.</text>
</comment>
<name>A0ACC2NBQ3_9HYME</name>
<evidence type="ECO:0000313" key="2">
    <source>
        <dbReference type="Proteomes" id="UP001239111"/>
    </source>
</evidence>
<gene>
    <name evidence="1" type="ORF">QAD02_008712</name>
</gene>
<dbReference type="Proteomes" id="UP001239111">
    <property type="component" value="Chromosome 4"/>
</dbReference>
<sequence length="659" mass="75373">MNYRSNKHQDKKWKVDVMEGSRDDFGGRGPGALETLFMEAEKKRIAKYIGMLQQIFNVTNDKRPKRSLESQKLRQRANDIFSKNKHSHQEHLQVWELYSKSIALAPALSKELSSALYNRSALSYHLKKYPECLQDLNTAEKCDCSEMLRMKIAYKKAECLIKIRNLPTEAIVQTAITEMENISIEEGMKTKMIAKLENIRASPTIKANVPDEDRTMKIDKIDFQEKVPVASTAVTLKFNEKYGRHVVSTRYIKPGEILAVEKVYPVLNLSHLYTHCSECSRVAWASIPCEFCAFAVYCSEKCKNEAWHKYHDIECDIIDMMYADGNDIPECNPNYQVVLSTRLVLYALKTQNGSISELKDELMKIDTCTDRCNRGFSKNGILQSASPESFLSLLSNAHKEIYTSLEAISRLAALTVLGFAQFTKVFGRKFDTRSDSTIPKREDMLFIGALISRMSHALYTNQYQLGEARSIFPRLSCKDLRDTKHSEEVVIGSYIAPFCSLFNHACLQNAYHCVTDDGSMIIFSVSPIEKDTQIFTSYRGDLAHHLFPRISRQLTMSRLAFPQCECRACIEDWPVRDQLPNICELTTDKELLGLLAEITREMVDITVGIETFTEMVMKCIEKVVKKSLYPSKEFDLLMNHSTRLNIILYGKFFRIPPGC</sequence>
<protein>
    <submittedName>
        <fullName evidence="1">Uncharacterized protein</fullName>
    </submittedName>
</protein>
<dbReference type="EMBL" id="CM056744">
    <property type="protein sequence ID" value="KAJ8667050.1"/>
    <property type="molecule type" value="Genomic_DNA"/>
</dbReference>